<feature type="repeat" description="PPR" evidence="3">
    <location>
        <begin position="435"/>
        <end position="469"/>
    </location>
</feature>
<dbReference type="AlphaFoldDB" id="A0AAQ3KTG7"/>
<protein>
    <submittedName>
        <fullName evidence="4">Pentatricopeptide repeat-containing protein</fullName>
    </submittedName>
</protein>
<feature type="repeat" description="PPR" evidence="3">
    <location>
        <begin position="470"/>
        <end position="504"/>
    </location>
</feature>
<keyword evidence="5" id="KW-1185">Reference proteome</keyword>
<feature type="repeat" description="PPR" evidence="3">
    <location>
        <begin position="400"/>
        <end position="434"/>
    </location>
</feature>
<dbReference type="PROSITE" id="PS51375">
    <property type="entry name" value="PPR"/>
    <property type="match status" value="7"/>
</dbReference>
<feature type="repeat" description="PPR" evidence="3">
    <location>
        <begin position="226"/>
        <end position="260"/>
    </location>
</feature>
<dbReference type="Gene3D" id="1.25.40.10">
    <property type="entry name" value="Tetratricopeptide repeat domain"/>
    <property type="match status" value="5"/>
</dbReference>
<keyword evidence="2" id="KW-0677">Repeat</keyword>
<dbReference type="Proteomes" id="UP001327560">
    <property type="component" value="Chromosome 7"/>
</dbReference>
<dbReference type="PANTHER" id="PTHR47941">
    <property type="entry name" value="PENTATRICOPEPTIDE REPEAT-CONTAINING PROTEIN 3, MITOCHONDRIAL"/>
    <property type="match status" value="1"/>
</dbReference>
<dbReference type="InterPro" id="IPR011990">
    <property type="entry name" value="TPR-like_helical_dom_sf"/>
</dbReference>
<dbReference type="InterPro" id="IPR002885">
    <property type="entry name" value="PPR_rpt"/>
</dbReference>
<dbReference type="EMBL" id="CP136896">
    <property type="protein sequence ID" value="WOL12863.1"/>
    <property type="molecule type" value="Genomic_DNA"/>
</dbReference>
<sequence length="665" mass="73716">MPPHPPSVASAASRLARALLSISKPSFSWSPGVEQALRRLLLPQVTSLTAPLVAAIIDPHLLHYHPLAAGLFHWAAQQPNFCHTPETYHSLLKSLSLSRHPHLIQSLLKTAKSHQIPLFASSYHLAISSLLPSGKSLEAAELIDSVTGSGWEELPASLCNSLLAALSSNGFLDVARKLLGRMLRRDVLPSDVGFGVFISKVCELEGLEQVWGVLDGIKEVDFGFKGSVIAALIVDSLCRAGNIEDAWCALTQLRNRGLKPDFIAYRIVSEGYKLAGRVEEAGRILKQKRKFGVAPRANDYREFILLLISDKMLREAKELGEAIVGGQFPIDEDVLNALIGSVSAVDPDSAILFCNYMIGKDQLPSLSILNQLSRNLCRNQKSNEMWDVFKVLMDKGFFTGLEQYNVMVSFLCKAGRVREAYDVLREMKKEGFGPDIYSYNSLMEACCKEDLLRPAKKLWDEMFANGCGANLHTYNILIRKFCEEGEAEEARHLYYHMLDKAIVPDSVTYTSLVKVLCREDRIDEAIQIFDKSMDQDKALGNSVLSTLVLFLCKDGKYMAASTLIQTLPSEAANSESHVILLKGLTDAGLIEKAVQHLDWVRTNAHLIFQAVLTELIASLSTAPSLEPVTQLLRLMHARGFVSKEDPWMNMMASSSKWSKTVSRLP</sequence>
<accession>A0AAQ3KTG7</accession>
<dbReference type="Pfam" id="PF01535">
    <property type="entry name" value="PPR"/>
    <property type="match status" value="1"/>
</dbReference>
<organism evidence="4 5">
    <name type="scientific">Canna indica</name>
    <name type="common">Indian-shot</name>
    <dbReference type="NCBI Taxonomy" id="4628"/>
    <lineage>
        <taxon>Eukaryota</taxon>
        <taxon>Viridiplantae</taxon>
        <taxon>Streptophyta</taxon>
        <taxon>Embryophyta</taxon>
        <taxon>Tracheophyta</taxon>
        <taxon>Spermatophyta</taxon>
        <taxon>Magnoliopsida</taxon>
        <taxon>Liliopsida</taxon>
        <taxon>Zingiberales</taxon>
        <taxon>Cannaceae</taxon>
        <taxon>Canna</taxon>
    </lineage>
</organism>
<name>A0AAQ3KTG7_9LILI</name>
<reference evidence="4 5" key="1">
    <citation type="submission" date="2023-10" db="EMBL/GenBank/DDBJ databases">
        <title>Chromosome-scale genome assembly provides insights into flower coloration mechanisms of Canna indica.</title>
        <authorList>
            <person name="Li C."/>
        </authorList>
    </citation>
    <scope>NUCLEOTIDE SEQUENCE [LARGE SCALE GENOMIC DNA]</scope>
    <source>
        <tissue evidence="4">Flower</tissue>
    </source>
</reference>
<evidence type="ECO:0000256" key="3">
    <source>
        <dbReference type="PROSITE-ProRule" id="PRU00708"/>
    </source>
</evidence>
<feature type="repeat" description="PPR" evidence="3">
    <location>
        <begin position="261"/>
        <end position="295"/>
    </location>
</feature>
<dbReference type="Pfam" id="PF13041">
    <property type="entry name" value="PPR_2"/>
    <property type="match status" value="2"/>
</dbReference>
<evidence type="ECO:0000313" key="4">
    <source>
        <dbReference type="EMBL" id="WOL12863.1"/>
    </source>
</evidence>
<dbReference type="NCBIfam" id="TIGR00756">
    <property type="entry name" value="PPR"/>
    <property type="match status" value="6"/>
</dbReference>
<evidence type="ECO:0000256" key="1">
    <source>
        <dbReference type="ARBA" id="ARBA00007626"/>
    </source>
</evidence>
<feature type="repeat" description="PPR" evidence="3">
    <location>
        <begin position="155"/>
        <end position="189"/>
    </location>
</feature>
<proteinExistence type="inferred from homology"/>
<feature type="repeat" description="PPR" evidence="3">
    <location>
        <begin position="505"/>
        <end position="539"/>
    </location>
</feature>
<comment type="similarity">
    <text evidence="1">Belongs to the PPR family. P subfamily.</text>
</comment>
<evidence type="ECO:0000313" key="5">
    <source>
        <dbReference type="Proteomes" id="UP001327560"/>
    </source>
</evidence>
<gene>
    <name evidence="4" type="ORF">Cni_G21631</name>
</gene>
<evidence type="ECO:0000256" key="2">
    <source>
        <dbReference type="ARBA" id="ARBA00022737"/>
    </source>
</evidence>